<dbReference type="eggNOG" id="COG0789">
    <property type="taxonomic scope" value="Bacteria"/>
</dbReference>
<reference evidence="1 3" key="1">
    <citation type="journal article" date="2014" name="Genome Announc.">
        <title>Draft Genome Sequence of Bacillus alcalophilus AV1934, a Classic Alkaliphile Isolated from Human Feces in 1934.</title>
        <authorList>
            <person name="Attie O."/>
            <person name="Jayaprakash A."/>
            <person name="Shah H."/>
            <person name="Paulsen I.T."/>
            <person name="Morino M."/>
            <person name="Takahashi Y."/>
            <person name="Narumi I."/>
            <person name="Sachidanandam R."/>
            <person name="Satoh K."/>
            <person name="Ito M."/>
            <person name="Krulwich T.A."/>
        </authorList>
    </citation>
    <scope>NUCLEOTIDE SEQUENCE [LARGE SCALE GENOMIC DNA]</scope>
    <source>
        <strain evidence="1 3">AV1934</strain>
    </source>
</reference>
<evidence type="ECO:0000313" key="3">
    <source>
        <dbReference type="Proteomes" id="UP000002754"/>
    </source>
</evidence>
<evidence type="ECO:0000313" key="1">
    <source>
        <dbReference type="EMBL" id="KGA96682.1"/>
    </source>
</evidence>
<keyword evidence="3" id="KW-1185">Reference proteome</keyword>
<gene>
    <name evidence="2" type="ORF">AJ85_17970</name>
    <name evidence="1" type="ORF">BALCAV_0214720</name>
</gene>
<comment type="caution">
    <text evidence="1">The sequence shown here is derived from an EMBL/GenBank/DDBJ whole genome shotgun (WGS) entry which is preliminary data.</text>
</comment>
<protein>
    <recommendedName>
        <fullName evidence="5">DUF4004 domain-containing protein</fullName>
    </recommendedName>
</protein>
<evidence type="ECO:0008006" key="5">
    <source>
        <dbReference type="Google" id="ProtNLM"/>
    </source>
</evidence>
<sequence length="206" mass="24085">MDDELISKKDLLKVTGISYGQLYRWKRKNLIPEEWFIRKSAFTGQETFFPKIKILERIDKIIHLKDGLSLDQLADKLTKETNDVSITKKAAMERNIVTDYVLDLYESTFGELDVLDFSRLLQLYLLDEVLKSGEINLEEGKQIIKLLKKHDLASQSNLELLIMRKMGVTFVLVMETAQIYLEESVRIAVRIRLQDMKERLNNLVFD</sequence>
<dbReference type="Proteomes" id="UP000297014">
    <property type="component" value="Unassembled WGS sequence"/>
</dbReference>
<accession>A0A094YT93</accession>
<dbReference type="Pfam" id="PF13171">
    <property type="entry name" value="DUF4004"/>
    <property type="match status" value="1"/>
</dbReference>
<dbReference type="OrthoDB" id="1648298at2"/>
<organism evidence="1 3">
    <name type="scientific">Alkalihalobacillus alcalophilus ATCC 27647 = CGMCC 1.3604</name>
    <dbReference type="NCBI Taxonomy" id="1218173"/>
    <lineage>
        <taxon>Bacteria</taxon>
        <taxon>Bacillati</taxon>
        <taxon>Bacillota</taxon>
        <taxon>Bacilli</taxon>
        <taxon>Bacillales</taxon>
        <taxon>Bacillaceae</taxon>
        <taxon>Alkalihalobacillus</taxon>
    </lineage>
</organism>
<evidence type="ECO:0000313" key="2">
    <source>
        <dbReference type="EMBL" id="THG89395.1"/>
    </source>
</evidence>
<name>A0A094YT93_ALKAL</name>
<dbReference type="RefSeq" id="WP_003324057.1">
    <property type="nucleotide sequence ID" value="NZ_ALPT02000050.1"/>
</dbReference>
<dbReference type="InterPro" id="IPR025063">
    <property type="entry name" value="DUF4004"/>
</dbReference>
<evidence type="ECO:0000313" key="4">
    <source>
        <dbReference type="Proteomes" id="UP000297014"/>
    </source>
</evidence>
<dbReference type="EMBL" id="ALPT02000050">
    <property type="protein sequence ID" value="KGA96682.1"/>
    <property type="molecule type" value="Genomic_DNA"/>
</dbReference>
<proteinExistence type="predicted"/>
<reference evidence="2 4" key="2">
    <citation type="submission" date="2014-01" db="EMBL/GenBank/DDBJ databases">
        <title>Draft genome sequencing of Bacillus alcalophilus CGMCC 1.3604.</title>
        <authorList>
            <person name="Yang J."/>
            <person name="Diao L."/>
            <person name="Yang S."/>
        </authorList>
    </citation>
    <scope>NUCLEOTIDE SEQUENCE [LARGE SCALE GENOMIC DNA]</scope>
    <source>
        <strain evidence="2 4">CGMCC 1.3604</strain>
    </source>
</reference>
<dbReference type="EMBL" id="JALP01000237">
    <property type="protein sequence ID" value="THG89395.1"/>
    <property type="molecule type" value="Genomic_DNA"/>
</dbReference>
<dbReference type="AlphaFoldDB" id="A0A094YT93"/>
<dbReference type="Proteomes" id="UP000002754">
    <property type="component" value="Unassembled WGS sequence"/>
</dbReference>
<dbReference type="STRING" id="1218173.BALCAV_0214720"/>